<evidence type="ECO:0000313" key="7">
    <source>
        <dbReference type="Proteomes" id="UP001138997"/>
    </source>
</evidence>
<dbReference type="PANTHER" id="PTHR43392:SF2">
    <property type="entry name" value="AAA-TYPE ATPASE FAMILY PROTEIN _ ANKYRIN REPEAT FAMILY PROTEIN"/>
    <property type="match status" value="1"/>
</dbReference>
<evidence type="ECO:0000313" key="6">
    <source>
        <dbReference type="EMBL" id="MCD5313536.1"/>
    </source>
</evidence>
<dbReference type="GO" id="GO:0016887">
    <property type="term" value="F:ATP hydrolysis activity"/>
    <property type="evidence" value="ECO:0007669"/>
    <property type="project" value="InterPro"/>
</dbReference>
<dbReference type="InterPro" id="IPR000641">
    <property type="entry name" value="CbxX/CfxQ"/>
</dbReference>
<comment type="similarity">
    <text evidence="1">Belongs to the CbxX/CfxQ family.</text>
</comment>
<evidence type="ECO:0000256" key="2">
    <source>
        <dbReference type="ARBA" id="ARBA00022741"/>
    </source>
</evidence>
<reference evidence="6" key="1">
    <citation type="submission" date="2021-11" db="EMBL/GenBank/DDBJ databases">
        <title>Streptomyces corallinus and Kineosporia corallina sp. nov., two new coral-derived marine actinobacteria.</title>
        <authorList>
            <person name="Buangrab K."/>
            <person name="Sutthacheep M."/>
            <person name="Yeemin T."/>
            <person name="Harunari E."/>
            <person name="Igarashi Y."/>
            <person name="Sripreechasak P."/>
            <person name="Kanchanasin P."/>
            <person name="Tanasupawat S."/>
            <person name="Phongsopitanun W."/>
        </authorList>
    </citation>
    <scope>NUCLEOTIDE SEQUENCE</scope>
    <source>
        <strain evidence="6">JCM 31032</strain>
    </source>
</reference>
<comment type="caution">
    <text evidence="6">The sequence shown here is derived from an EMBL/GenBank/DDBJ whole genome shotgun (WGS) entry which is preliminary data.</text>
</comment>
<name>A0A9X1NHU0_9ACTN</name>
<feature type="region of interest" description="Disordered" evidence="4">
    <location>
        <begin position="128"/>
        <end position="220"/>
    </location>
</feature>
<dbReference type="Proteomes" id="UP001138997">
    <property type="component" value="Unassembled WGS sequence"/>
</dbReference>
<accession>A0A9X1NHU0</accession>
<dbReference type="InterPro" id="IPR003593">
    <property type="entry name" value="AAA+_ATPase"/>
</dbReference>
<dbReference type="InterPro" id="IPR050773">
    <property type="entry name" value="CbxX/CfxQ_RuBisCO_ESX"/>
</dbReference>
<dbReference type="InterPro" id="IPR041627">
    <property type="entry name" value="AAA_lid_6"/>
</dbReference>
<gene>
    <name evidence="6" type="ORF">LR394_21745</name>
</gene>
<dbReference type="AlphaFoldDB" id="A0A9X1NHU0"/>
<feature type="region of interest" description="Disordered" evidence="4">
    <location>
        <begin position="479"/>
        <end position="521"/>
    </location>
</feature>
<evidence type="ECO:0000256" key="4">
    <source>
        <dbReference type="SAM" id="MobiDB-lite"/>
    </source>
</evidence>
<dbReference type="Gene3D" id="3.40.50.300">
    <property type="entry name" value="P-loop containing nucleotide triphosphate hydrolases"/>
    <property type="match status" value="1"/>
</dbReference>
<proteinExistence type="inferred from homology"/>
<dbReference type="EMBL" id="JAJOMB010000012">
    <property type="protein sequence ID" value="MCD5313536.1"/>
    <property type="molecule type" value="Genomic_DNA"/>
</dbReference>
<dbReference type="PANTHER" id="PTHR43392">
    <property type="entry name" value="AAA-TYPE ATPASE FAMILY PROTEIN / ANKYRIN REPEAT FAMILY PROTEIN"/>
    <property type="match status" value="1"/>
</dbReference>
<feature type="compositionally biased region" description="Pro residues" evidence="4">
    <location>
        <begin position="154"/>
        <end position="168"/>
    </location>
</feature>
<dbReference type="PRINTS" id="PR00819">
    <property type="entry name" value="CBXCFQXSUPER"/>
</dbReference>
<dbReference type="RefSeq" id="WP_231444821.1">
    <property type="nucleotide sequence ID" value="NZ_JAJOMB010000012.1"/>
</dbReference>
<dbReference type="Pfam" id="PF00004">
    <property type="entry name" value="AAA"/>
    <property type="match status" value="1"/>
</dbReference>
<evidence type="ECO:0000256" key="1">
    <source>
        <dbReference type="ARBA" id="ARBA00010378"/>
    </source>
</evidence>
<organism evidence="6 7">
    <name type="scientific">Kineosporia babensis</name>
    <dbReference type="NCBI Taxonomy" id="499548"/>
    <lineage>
        <taxon>Bacteria</taxon>
        <taxon>Bacillati</taxon>
        <taxon>Actinomycetota</taxon>
        <taxon>Actinomycetes</taxon>
        <taxon>Kineosporiales</taxon>
        <taxon>Kineosporiaceae</taxon>
        <taxon>Kineosporia</taxon>
    </lineage>
</organism>
<dbReference type="InterPro" id="IPR027417">
    <property type="entry name" value="P-loop_NTPase"/>
</dbReference>
<feature type="compositionally biased region" description="Low complexity" evidence="4">
    <location>
        <begin position="195"/>
        <end position="212"/>
    </location>
</feature>
<dbReference type="GO" id="GO:0005524">
    <property type="term" value="F:ATP binding"/>
    <property type="evidence" value="ECO:0007669"/>
    <property type="project" value="UniProtKB-KW"/>
</dbReference>
<dbReference type="SMART" id="SM00382">
    <property type="entry name" value="AAA"/>
    <property type="match status" value="1"/>
</dbReference>
<keyword evidence="7" id="KW-1185">Reference proteome</keyword>
<dbReference type="CDD" id="cd00009">
    <property type="entry name" value="AAA"/>
    <property type="match status" value="1"/>
</dbReference>
<dbReference type="SUPFAM" id="SSF52540">
    <property type="entry name" value="P-loop containing nucleoside triphosphate hydrolases"/>
    <property type="match status" value="1"/>
</dbReference>
<dbReference type="InterPro" id="IPR003959">
    <property type="entry name" value="ATPase_AAA_core"/>
</dbReference>
<evidence type="ECO:0000259" key="5">
    <source>
        <dbReference type="SMART" id="SM00382"/>
    </source>
</evidence>
<sequence length="521" mass="54926">MNDRHELVPALQQLAAVGTAAGLDEAQVQSEGAAFAAAIAESATGAAQAWGAALGRTVQDFFDAASSARRWRNAPTALLIQLVHSGSDRAGDYAKALTEVASAACSLGEPAMRVVANASAASGAQLAGANLHPGSQQPPGSTALTPASQTSPVPGFPQIPTLPAPAPFAPVSVQDLPGGWRFTGGQDPSTPLQPTPGATSAQQPQAPTASAVEEPKEPEVPPKTLEELLAELDELIGLTSVKNEIHRQAQLLRVEKLRAEAGLRSVTITRHLVFNGNPGTGKTTVARLVAGIYRALGLLAQGHLIEVDRSELVAGYLGQTAPKTAEVVKSALGGVLFIDEAYSLAGDDYGTEAIDTLVKEMEDHRDDLVVIVAGYPLPMAGFISSNPGLSSRFRTTIEFGDYTDDELEQIFLMHAGNADYVVEEDARQRFRELLPDERPVGFGNGRWARNVLEAAIGHQAWRLREVETPTVEQLRQLLPSDLDGSEHPADETAGTESNESPEADVNTDVSAPETTGQESAQ</sequence>
<dbReference type="Gene3D" id="1.10.8.60">
    <property type="match status" value="1"/>
</dbReference>
<dbReference type="FunFam" id="3.40.50.300:FF:000216">
    <property type="entry name" value="Type VII secretion ATPase EccA"/>
    <property type="match status" value="1"/>
</dbReference>
<protein>
    <submittedName>
        <fullName evidence="6">AAA family ATPase</fullName>
    </submittedName>
</protein>
<keyword evidence="3" id="KW-0067">ATP-binding</keyword>
<feature type="compositionally biased region" description="Polar residues" evidence="4">
    <location>
        <begin position="133"/>
        <end position="152"/>
    </location>
</feature>
<evidence type="ECO:0000256" key="3">
    <source>
        <dbReference type="ARBA" id="ARBA00022840"/>
    </source>
</evidence>
<keyword evidence="2" id="KW-0547">Nucleotide-binding</keyword>
<dbReference type="Pfam" id="PF17866">
    <property type="entry name" value="AAA_lid_6"/>
    <property type="match status" value="1"/>
</dbReference>
<feature type="compositionally biased region" description="Polar residues" evidence="4">
    <location>
        <begin position="507"/>
        <end position="521"/>
    </location>
</feature>
<feature type="domain" description="AAA+ ATPase" evidence="5">
    <location>
        <begin position="268"/>
        <end position="403"/>
    </location>
</feature>